<evidence type="ECO:0000256" key="2">
    <source>
        <dbReference type="ARBA" id="ARBA00010147"/>
    </source>
</evidence>
<dbReference type="SMART" id="SM00607">
    <property type="entry name" value="FTP"/>
    <property type="match status" value="1"/>
</dbReference>
<accession>A0A6J7ZZI2</accession>
<dbReference type="PANTHER" id="PTHR45713:SF15">
    <property type="entry name" value="F5_8 TYPE C DOMAIN-CONTAINING PROTEIN"/>
    <property type="match status" value="1"/>
</dbReference>
<name>A0A6J7ZZI2_MYTCO</name>
<evidence type="ECO:0000256" key="6">
    <source>
        <dbReference type="ARBA" id="ARBA00022837"/>
    </source>
</evidence>
<gene>
    <name evidence="9" type="ORF">MCOR_1677</name>
</gene>
<dbReference type="GO" id="GO:0001868">
    <property type="term" value="P:regulation of complement activation, lectin pathway"/>
    <property type="evidence" value="ECO:0007669"/>
    <property type="project" value="UniProtKB-ARBA"/>
</dbReference>
<keyword evidence="10" id="KW-1185">Reference proteome</keyword>
<keyword evidence="6" id="KW-0106">Calcium</keyword>
<dbReference type="InterPro" id="IPR006585">
    <property type="entry name" value="FTP1"/>
</dbReference>
<comment type="subunit">
    <text evidence="3">Homotrimer.</text>
</comment>
<keyword evidence="4" id="KW-0479">Metal-binding</keyword>
<dbReference type="Gene3D" id="2.60.120.260">
    <property type="entry name" value="Galactose-binding domain-like"/>
    <property type="match status" value="1"/>
</dbReference>
<dbReference type="GO" id="GO:0010185">
    <property type="term" value="P:regulation of cellular defense response"/>
    <property type="evidence" value="ECO:0007669"/>
    <property type="project" value="UniProtKB-ARBA"/>
</dbReference>
<comment type="function">
    <text evidence="1">Acts as a defensive agent. Recognizes blood group fucosylated oligosaccharides including A, B, H and Lewis B-type antigens. Does not recognize Lewis A antigen and has low affinity for monovalent haptens.</text>
</comment>
<dbReference type="Pfam" id="PF22633">
    <property type="entry name" value="F5_F8_type_C_2"/>
    <property type="match status" value="1"/>
</dbReference>
<evidence type="ECO:0000256" key="4">
    <source>
        <dbReference type="ARBA" id="ARBA00022723"/>
    </source>
</evidence>
<dbReference type="PANTHER" id="PTHR45713">
    <property type="entry name" value="FTP DOMAIN-CONTAINING PROTEIN"/>
    <property type="match status" value="1"/>
</dbReference>
<sequence>MVTICLLTADDDLISGEDLALGLEAKQSSWDKTYNHVSQNGVDGVTKSIVATQRDSNPYWTVELQKEEKIKGVVFINRVDCCGERFNNIHVMVGGKECATFKGPGSNGEIIPLRCSHPLTGKKVEVTLKGKGILSFAEIKIIAADGKYQLDR</sequence>
<evidence type="ECO:0000313" key="10">
    <source>
        <dbReference type="Proteomes" id="UP000507470"/>
    </source>
</evidence>
<evidence type="ECO:0000256" key="3">
    <source>
        <dbReference type="ARBA" id="ARBA00011233"/>
    </source>
</evidence>
<evidence type="ECO:0000256" key="1">
    <source>
        <dbReference type="ARBA" id="ARBA00002219"/>
    </source>
</evidence>
<dbReference type="GO" id="GO:0042806">
    <property type="term" value="F:fucose binding"/>
    <property type="evidence" value="ECO:0007669"/>
    <property type="project" value="UniProtKB-ARBA"/>
</dbReference>
<keyword evidence="7" id="KW-1015">Disulfide bond</keyword>
<dbReference type="OrthoDB" id="6158912at2759"/>
<dbReference type="EMBL" id="CACVKT020000348">
    <property type="protein sequence ID" value="CAC5358419.1"/>
    <property type="molecule type" value="Genomic_DNA"/>
</dbReference>
<dbReference type="InterPro" id="IPR051941">
    <property type="entry name" value="BG_Antigen-Binding_Lectin"/>
</dbReference>
<evidence type="ECO:0000256" key="7">
    <source>
        <dbReference type="ARBA" id="ARBA00023157"/>
    </source>
</evidence>
<evidence type="ECO:0000259" key="8">
    <source>
        <dbReference type="SMART" id="SM00607"/>
    </source>
</evidence>
<dbReference type="AlphaFoldDB" id="A0A6J7ZZI2"/>
<proteinExistence type="inferred from homology"/>
<dbReference type="InterPro" id="IPR008979">
    <property type="entry name" value="Galactose-bd-like_sf"/>
</dbReference>
<comment type="similarity">
    <text evidence="2">Belongs to the fucolectin family.</text>
</comment>
<dbReference type="GO" id="GO:0046872">
    <property type="term" value="F:metal ion binding"/>
    <property type="evidence" value="ECO:0007669"/>
    <property type="project" value="UniProtKB-KW"/>
</dbReference>
<dbReference type="SUPFAM" id="SSF49785">
    <property type="entry name" value="Galactose-binding domain-like"/>
    <property type="match status" value="1"/>
</dbReference>
<evidence type="ECO:0000256" key="5">
    <source>
        <dbReference type="ARBA" id="ARBA00022734"/>
    </source>
</evidence>
<evidence type="ECO:0000313" key="9">
    <source>
        <dbReference type="EMBL" id="CAC5358419.1"/>
    </source>
</evidence>
<keyword evidence="5" id="KW-0430">Lectin</keyword>
<protein>
    <recommendedName>
        <fullName evidence="8">Fucolectin tachylectin-4 pentraxin-1 domain-containing protein</fullName>
    </recommendedName>
</protein>
<reference evidence="9 10" key="1">
    <citation type="submission" date="2020-06" db="EMBL/GenBank/DDBJ databases">
        <authorList>
            <person name="Li R."/>
            <person name="Bekaert M."/>
        </authorList>
    </citation>
    <scope>NUCLEOTIDE SEQUENCE [LARGE SCALE GENOMIC DNA]</scope>
    <source>
        <strain evidence="10">wild</strain>
    </source>
</reference>
<dbReference type="Proteomes" id="UP000507470">
    <property type="component" value="Unassembled WGS sequence"/>
</dbReference>
<organism evidence="9 10">
    <name type="scientific">Mytilus coruscus</name>
    <name type="common">Sea mussel</name>
    <dbReference type="NCBI Taxonomy" id="42192"/>
    <lineage>
        <taxon>Eukaryota</taxon>
        <taxon>Metazoa</taxon>
        <taxon>Spiralia</taxon>
        <taxon>Lophotrochozoa</taxon>
        <taxon>Mollusca</taxon>
        <taxon>Bivalvia</taxon>
        <taxon>Autobranchia</taxon>
        <taxon>Pteriomorphia</taxon>
        <taxon>Mytilida</taxon>
        <taxon>Mytiloidea</taxon>
        <taxon>Mytilidae</taxon>
        <taxon>Mytilinae</taxon>
        <taxon>Mytilus</taxon>
    </lineage>
</organism>
<feature type="domain" description="Fucolectin tachylectin-4 pentraxin-1" evidence="8">
    <location>
        <begin position="16"/>
        <end position="145"/>
    </location>
</feature>